<comment type="similarity">
    <text evidence="1">Belongs to the bactofilin family.</text>
</comment>
<dbReference type="Proteomes" id="UP000570474">
    <property type="component" value="Unassembled WGS sequence"/>
</dbReference>
<comment type="caution">
    <text evidence="3">The sequence shown here is derived from an EMBL/GenBank/DDBJ whole genome shotgun (WGS) entry which is preliminary data.</text>
</comment>
<dbReference type="Pfam" id="PF04519">
    <property type="entry name" value="Bactofilin"/>
    <property type="match status" value="1"/>
</dbReference>
<accession>A0A847RMK7</accession>
<evidence type="ECO:0000313" key="4">
    <source>
        <dbReference type="Proteomes" id="UP000570474"/>
    </source>
</evidence>
<evidence type="ECO:0000256" key="2">
    <source>
        <dbReference type="SAM" id="MobiDB-lite"/>
    </source>
</evidence>
<dbReference type="InterPro" id="IPR007607">
    <property type="entry name" value="BacA/B"/>
</dbReference>
<proteinExistence type="inferred from homology"/>
<feature type="compositionally biased region" description="Acidic residues" evidence="2">
    <location>
        <begin position="156"/>
        <end position="166"/>
    </location>
</feature>
<evidence type="ECO:0000313" key="3">
    <source>
        <dbReference type="EMBL" id="NLR68219.1"/>
    </source>
</evidence>
<dbReference type="PANTHER" id="PTHR35024:SF4">
    <property type="entry name" value="POLYMER-FORMING CYTOSKELETAL PROTEIN"/>
    <property type="match status" value="1"/>
</dbReference>
<gene>
    <name evidence="3" type="ORF">HGH92_28190</name>
</gene>
<feature type="region of interest" description="Disordered" evidence="2">
    <location>
        <begin position="145"/>
        <end position="166"/>
    </location>
</feature>
<name>A0A847RMK7_9BACT</name>
<dbReference type="PANTHER" id="PTHR35024">
    <property type="entry name" value="HYPOTHETICAL CYTOSOLIC PROTEIN"/>
    <property type="match status" value="1"/>
</dbReference>
<dbReference type="AlphaFoldDB" id="A0A847RMK7"/>
<sequence>MISVRHFFRNIIVPGAFRIPKEVSVNGSIDATISGRIDGNVKGNVKTTGKLVVSETASIKGHIYAADLVVHGKVYGDVYISNKAHISNKAFVKGDVNAIVLELEEGAVVEGAIRKNVLPTPKTETPSAVEPHHSPVAGETLPVTAAAATPAASAANEEEEQTTSWF</sequence>
<evidence type="ECO:0000256" key="1">
    <source>
        <dbReference type="ARBA" id="ARBA00044755"/>
    </source>
</evidence>
<dbReference type="EMBL" id="JABAIA010000003">
    <property type="protein sequence ID" value="NLR68219.1"/>
    <property type="molecule type" value="Genomic_DNA"/>
</dbReference>
<feature type="compositionally biased region" description="Low complexity" evidence="2">
    <location>
        <begin position="145"/>
        <end position="155"/>
    </location>
</feature>
<keyword evidence="4" id="KW-1185">Reference proteome</keyword>
<organism evidence="3 4">
    <name type="scientific">Chitinophaga varians</name>
    <dbReference type="NCBI Taxonomy" id="2202339"/>
    <lineage>
        <taxon>Bacteria</taxon>
        <taxon>Pseudomonadati</taxon>
        <taxon>Bacteroidota</taxon>
        <taxon>Chitinophagia</taxon>
        <taxon>Chitinophagales</taxon>
        <taxon>Chitinophagaceae</taxon>
        <taxon>Chitinophaga</taxon>
    </lineage>
</organism>
<protein>
    <submittedName>
        <fullName evidence="3">Polymer-forming cytoskeletal protein</fullName>
    </submittedName>
</protein>
<reference evidence="3 4" key="1">
    <citation type="submission" date="2020-04" db="EMBL/GenBank/DDBJ databases">
        <authorList>
            <person name="Yin C."/>
        </authorList>
    </citation>
    <scope>NUCLEOTIDE SEQUENCE [LARGE SCALE GENOMIC DNA]</scope>
    <source>
        <strain evidence="3 4">Ae27</strain>
    </source>
</reference>